<evidence type="ECO:0000256" key="5">
    <source>
        <dbReference type="ARBA" id="ARBA00023237"/>
    </source>
</evidence>
<keyword evidence="2 8" id="KW-0732">Signal</keyword>
<organism evidence="9 10">
    <name type="scientific">Gluconobacter cerinus</name>
    <dbReference type="NCBI Taxonomy" id="38307"/>
    <lineage>
        <taxon>Bacteria</taxon>
        <taxon>Pseudomonadati</taxon>
        <taxon>Pseudomonadota</taxon>
        <taxon>Alphaproteobacteria</taxon>
        <taxon>Acetobacterales</taxon>
        <taxon>Acetobacteraceae</taxon>
        <taxon>Gluconobacter</taxon>
    </lineage>
</organism>
<evidence type="ECO:0000313" key="10">
    <source>
        <dbReference type="Proteomes" id="UP000077786"/>
    </source>
</evidence>
<protein>
    <recommendedName>
        <fullName evidence="11">Lipoprotein</fullName>
    </recommendedName>
</protein>
<dbReference type="AlphaFoldDB" id="A0A1B6VN81"/>
<dbReference type="EMBL" id="LUTU01000005">
    <property type="protein sequence ID" value="OAJ68538.1"/>
    <property type="molecule type" value="Genomic_DNA"/>
</dbReference>
<keyword evidence="3" id="KW-0472">Membrane</keyword>
<dbReference type="Proteomes" id="UP000077786">
    <property type="component" value="Unassembled WGS sequence"/>
</dbReference>
<dbReference type="NCBIfam" id="NF047847">
    <property type="entry name" value="SS_mature_LptM"/>
    <property type="match status" value="1"/>
</dbReference>
<comment type="subcellular location">
    <subcellularLocation>
        <location evidence="1">Cell outer membrane</location>
        <topology evidence="1">Lipid-anchor</topology>
    </subcellularLocation>
</comment>
<evidence type="ECO:0000256" key="3">
    <source>
        <dbReference type="ARBA" id="ARBA00023136"/>
    </source>
</evidence>
<evidence type="ECO:0000256" key="6">
    <source>
        <dbReference type="ARBA" id="ARBA00023288"/>
    </source>
</evidence>
<accession>A0A1B6VN81</accession>
<feature type="chain" id="PRO_5008590254" description="Lipoprotein" evidence="8">
    <location>
        <begin position="21"/>
        <end position="45"/>
    </location>
</feature>
<dbReference type="InterPro" id="IPR032831">
    <property type="entry name" value="LptM_cons"/>
</dbReference>
<evidence type="ECO:0000256" key="8">
    <source>
        <dbReference type="SAM" id="SignalP"/>
    </source>
</evidence>
<sequence>MKRFLILSLTFLALSTSLSACGKKGAPRPPGPDSDVTYPRSYPAE</sequence>
<evidence type="ECO:0000256" key="4">
    <source>
        <dbReference type="ARBA" id="ARBA00023139"/>
    </source>
</evidence>
<feature type="signal peptide" evidence="8">
    <location>
        <begin position="1"/>
        <end position="20"/>
    </location>
</feature>
<gene>
    <name evidence="9" type="ORF">A0123_01246</name>
</gene>
<keyword evidence="6" id="KW-0449">Lipoprotein</keyword>
<dbReference type="PATRIC" id="fig|38307.3.peg.1282"/>
<reference evidence="9 10" key="1">
    <citation type="submission" date="2016-03" db="EMBL/GenBank/DDBJ databases">
        <title>Draft genome sequence of Gluconobacter cerinus strain CECT 9110.</title>
        <authorList>
            <person name="Sainz F."/>
            <person name="Mas A."/>
            <person name="Torija M.J."/>
        </authorList>
    </citation>
    <scope>NUCLEOTIDE SEQUENCE [LARGE SCALE GENOMIC DNA]</scope>
    <source>
        <strain evidence="9 10">CECT 9110</strain>
    </source>
</reference>
<feature type="region of interest" description="Disordered" evidence="7">
    <location>
        <begin position="20"/>
        <end position="45"/>
    </location>
</feature>
<evidence type="ECO:0008006" key="11">
    <source>
        <dbReference type="Google" id="ProtNLM"/>
    </source>
</evidence>
<comment type="caution">
    <text evidence="9">The sequence shown here is derived from an EMBL/GenBank/DDBJ whole genome shotgun (WGS) entry which is preliminary data.</text>
</comment>
<dbReference type="PROSITE" id="PS51257">
    <property type="entry name" value="PROKAR_LIPOPROTEIN"/>
    <property type="match status" value="1"/>
</dbReference>
<evidence type="ECO:0000256" key="7">
    <source>
        <dbReference type="SAM" id="MobiDB-lite"/>
    </source>
</evidence>
<dbReference type="RefSeq" id="WP_215751551.1">
    <property type="nucleotide sequence ID" value="NZ_CP183030.1"/>
</dbReference>
<proteinExistence type="predicted"/>
<evidence type="ECO:0000313" key="9">
    <source>
        <dbReference type="EMBL" id="OAJ68538.1"/>
    </source>
</evidence>
<evidence type="ECO:0000256" key="1">
    <source>
        <dbReference type="ARBA" id="ARBA00004459"/>
    </source>
</evidence>
<keyword evidence="5" id="KW-0998">Cell outer membrane</keyword>
<evidence type="ECO:0000256" key="2">
    <source>
        <dbReference type="ARBA" id="ARBA00022729"/>
    </source>
</evidence>
<keyword evidence="4" id="KW-0564">Palmitate</keyword>
<name>A0A1B6VN81_9PROT</name>